<dbReference type="EMBL" id="AVOT02116592">
    <property type="protein sequence ID" value="MBW0583993.1"/>
    <property type="molecule type" value="Genomic_DNA"/>
</dbReference>
<feature type="region of interest" description="Disordered" evidence="1">
    <location>
        <begin position="1"/>
        <end position="22"/>
    </location>
</feature>
<sequence>MASNGVMAPTSASLPGSPPPSPNRCLTASYIIFSPMHSDAFSCSRCIVQNTILSRPSGCSVSINCVPSIREFLKKIFNNFC</sequence>
<reference evidence="2" key="1">
    <citation type="submission" date="2021-03" db="EMBL/GenBank/DDBJ databases">
        <title>Draft genome sequence of rust myrtle Austropuccinia psidii MF-1, a brazilian biotype.</title>
        <authorList>
            <person name="Quecine M.C."/>
            <person name="Pachon D.M.R."/>
            <person name="Bonatelli M.L."/>
            <person name="Correr F.H."/>
            <person name="Franceschini L.M."/>
            <person name="Leite T.F."/>
            <person name="Margarido G.R.A."/>
            <person name="Almeida C.A."/>
            <person name="Ferrarezi J.A."/>
            <person name="Labate C.A."/>
        </authorList>
    </citation>
    <scope>NUCLEOTIDE SEQUENCE</scope>
    <source>
        <strain evidence="2">MF-1</strain>
    </source>
</reference>
<dbReference type="AlphaFoldDB" id="A0A9Q3KLM7"/>
<evidence type="ECO:0000313" key="3">
    <source>
        <dbReference type="Proteomes" id="UP000765509"/>
    </source>
</evidence>
<evidence type="ECO:0000313" key="2">
    <source>
        <dbReference type="EMBL" id="MBW0583993.1"/>
    </source>
</evidence>
<accession>A0A9Q3KLM7</accession>
<gene>
    <name evidence="2" type="ORF">O181_123708</name>
</gene>
<organism evidence="2 3">
    <name type="scientific">Austropuccinia psidii MF-1</name>
    <dbReference type="NCBI Taxonomy" id="1389203"/>
    <lineage>
        <taxon>Eukaryota</taxon>
        <taxon>Fungi</taxon>
        <taxon>Dikarya</taxon>
        <taxon>Basidiomycota</taxon>
        <taxon>Pucciniomycotina</taxon>
        <taxon>Pucciniomycetes</taxon>
        <taxon>Pucciniales</taxon>
        <taxon>Sphaerophragmiaceae</taxon>
        <taxon>Austropuccinia</taxon>
    </lineage>
</organism>
<dbReference type="Proteomes" id="UP000765509">
    <property type="component" value="Unassembled WGS sequence"/>
</dbReference>
<protein>
    <submittedName>
        <fullName evidence="2">Uncharacterized protein</fullName>
    </submittedName>
</protein>
<comment type="caution">
    <text evidence="2">The sequence shown here is derived from an EMBL/GenBank/DDBJ whole genome shotgun (WGS) entry which is preliminary data.</text>
</comment>
<evidence type="ECO:0000256" key="1">
    <source>
        <dbReference type="SAM" id="MobiDB-lite"/>
    </source>
</evidence>
<name>A0A9Q3KLM7_9BASI</name>
<keyword evidence="3" id="KW-1185">Reference proteome</keyword>
<proteinExistence type="predicted"/>